<dbReference type="RefSeq" id="WP_177267593.1">
    <property type="nucleotide sequence ID" value="NZ_JACRTA010000002.1"/>
</dbReference>
<evidence type="ECO:0000256" key="6">
    <source>
        <dbReference type="ARBA" id="ARBA00022989"/>
    </source>
</evidence>
<evidence type="ECO:0000256" key="4">
    <source>
        <dbReference type="ARBA" id="ARBA00022597"/>
    </source>
</evidence>
<keyword evidence="3" id="KW-1003">Cell membrane</keyword>
<evidence type="ECO:0000256" key="3">
    <source>
        <dbReference type="ARBA" id="ARBA00022475"/>
    </source>
</evidence>
<dbReference type="Pfam" id="PF13303">
    <property type="entry name" value="PTS_EIIC_2"/>
    <property type="match status" value="1"/>
</dbReference>
<feature type="transmembrane region" description="Helical" evidence="8">
    <location>
        <begin position="322"/>
        <end position="341"/>
    </location>
</feature>
<evidence type="ECO:0000256" key="2">
    <source>
        <dbReference type="ARBA" id="ARBA00022448"/>
    </source>
</evidence>
<evidence type="ECO:0000256" key="5">
    <source>
        <dbReference type="ARBA" id="ARBA00022692"/>
    </source>
</evidence>
<comment type="subcellular location">
    <subcellularLocation>
        <location evidence="1">Cell membrane</location>
        <topology evidence="1">Multi-pass membrane protein</topology>
    </subcellularLocation>
</comment>
<dbReference type="AlphaFoldDB" id="A0A926E8K4"/>
<keyword evidence="7 8" id="KW-0472">Membrane</keyword>
<evidence type="ECO:0000259" key="9">
    <source>
        <dbReference type="Pfam" id="PF13303"/>
    </source>
</evidence>
<name>A0A926E8K4_9FIRM</name>
<dbReference type="EMBL" id="JACRTA010000002">
    <property type="protein sequence ID" value="MBC8568375.1"/>
    <property type="molecule type" value="Genomic_DNA"/>
</dbReference>
<keyword evidence="4 10" id="KW-0762">Sugar transport</keyword>
<evidence type="ECO:0000313" key="10">
    <source>
        <dbReference type="EMBL" id="MBC8568375.1"/>
    </source>
</evidence>
<evidence type="ECO:0000256" key="8">
    <source>
        <dbReference type="SAM" id="Phobius"/>
    </source>
</evidence>
<feature type="transmembrane region" description="Helical" evidence="8">
    <location>
        <begin position="26"/>
        <end position="47"/>
    </location>
</feature>
<comment type="caution">
    <text evidence="10">The sequence shown here is derived from an EMBL/GenBank/DDBJ whole genome shotgun (WGS) entry which is preliminary data.</text>
</comment>
<evidence type="ECO:0000256" key="1">
    <source>
        <dbReference type="ARBA" id="ARBA00004651"/>
    </source>
</evidence>
<keyword evidence="2" id="KW-0813">Transport</keyword>
<keyword evidence="11" id="KW-1185">Reference proteome</keyword>
<evidence type="ECO:0000256" key="7">
    <source>
        <dbReference type="ARBA" id="ARBA00023136"/>
    </source>
</evidence>
<sequence length="360" mass="37269">MKGKETVQTKESFFKRKNIEISVKRYLQDALSAMALGLFGSLLIGVIFDTIGVQTANLFGDNVISSFFVEVGGQAKAYMGAAIGVAVAWSLKAPPLVLFTSVVTGMMGANMLGFGIEVSGGPAGAFLAVAVGAELGKMVSKETKVDILVTPAVTLTAGAIVAKLAGPAIGWCMMRLGDLIMTATEWQPFVFGIVISVIVGLVLTAPISSAALCIMLDLSGLAAGAATVGCCAQMIGFAVASYRENGVGGLVAQGLGTSMLQVSNIIKNPWILVPATLAGAIIGPLSTCVFKMTNIAVGAGMGTSGLVGQIGTFNDMGFSFDTLWKVMLLQIALPAVLSFVIDRLLRRAGKIKDGDYKLEL</sequence>
<accession>A0A926E8K4</accession>
<keyword evidence="6 8" id="KW-1133">Transmembrane helix</keyword>
<evidence type="ECO:0000313" key="11">
    <source>
        <dbReference type="Proteomes" id="UP000610862"/>
    </source>
</evidence>
<dbReference type="GO" id="GO:0009401">
    <property type="term" value="P:phosphoenolpyruvate-dependent sugar phosphotransferase system"/>
    <property type="evidence" value="ECO:0007669"/>
    <property type="project" value="InterPro"/>
</dbReference>
<feature type="transmembrane region" description="Helical" evidence="8">
    <location>
        <begin position="189"/>
        <end position="214"/>
    </location>
</feature>
<feature type="transmembrane region" description="Helical" evidence="8">
    <location>
        <begin position="221"/>
        <end position="242"/>
    </location>
</feature>
<reference evidence="10" key="1">
    <citation type="submission" date="2020-08" db="EMBL/GenBank/DDBJ databases">
        <title>Genome public.</title>
        <authorList>
            <person name="Liu C."/>
            <person name="Sun Q."/>
        </authorList>
    </citation>
    <scope>NUCLEOTIDE SEQUENCE</scope>
    <source>
        <strain evidence="10">NSJ-24</strain>
    </source>
</reference>
<feature type="domain" description="Phosphotransferase system EIIC" evidence="9">
    <location>
        <begin position="29"/>
        <end position="358"/>
    </location>
</feature>
<dbReference type="GO" id="GO:0008982">
    <property type="term" value="F:protein-N(PI)-phosphohistidine-sugar phosphotransferase activity"/>
    <property type="evidence" value="ECO:0007669"/>
    <property type="project" value="InterPro"/>
</dbReference>
<gene>
    <name evidence="10" type="ORF">H8692_06365</name>
</gene>
<protein>
    <submittedName>
        <fullName evidence="10">PTS sugar transporter subunit IIC</fullName>
    </submittedName>
</protein>
<feature type="transmembrane region" description="Helical" evidence="8">
    <location>
        <begin position="67"/>
        <end position="89"/>
    </location>
</feature>
<dbReference type="GO" id="GO:0005886">
    <property type="term" value="C:plasma membrane"/>
    <property type="evidence" value="ECO:0007669"/>
    <property type="project" value="UniProtKB-SubCell"/>
</dbReference>
<organism evidence="10 11">
    <name type="scientific">Lentihominibacter hominis</name>
    <dbReference type="NCBI Taxonomy" id="2763645"/>
    <lineage>
        <taxon>Bacteria</taxon>
        <taxon>Bacillati</taxon>
        <taxon>Bacillota</taxon>
        <taxon>Clostridia</taxon>
        <taxon>Peptostreptococcales</taxon>
        <taxon>Anaerovoracaceae</taxon>
        <taxon>Lentihominibacter</taxon>
    </lineage>
</organism>
<dbReference type="Proteomes" id="UP000610862">
    <property type="component" value="Unassembled WGS sequence"/>
</dbReference>
<dbReference type="InterPro" id="IPR003352">
    <property type="entry name" value="PTS_EIIC"/>
</dbReference>
<proteinExistence type="predicted"/>
<keyword evidence="5 8" id="KW-0812">Transmembrane</keyword>
<feature type="transmembrane region" description="Helical" evidence="8">
    <location>
        <begin position="147"/>
        <end position="169"/>
    </location>
</feature>